<dbReference type="RefSeq" id="WP_183326410.1">
    <property type="nucleotide sequence ID" value="NZ_JACHHK010000001.1"/>
</dbReference>
<keyword evidence="2" id="KW-0328">Glycosyltransferase</keyword>
<keyword evidence="8 17" id="KW-0472">Membrane</keyword>
<feature type="transmembrane region" description="Helical" evidence="17">
    <location>
        <begin position="127"/>
        <end position="143"/>
    </location>
</feature>
<evidence type="ECO:0000256" key="13">
    <source>
        <dbReference type="ARBA" id="ARBA00041418"/>
    </source>
</evidence>
<comment type="catalytic activity">
    <reaction evidence="15">
        <text>[GlcNAc-(1-&gt;4)-Mur2Ac(oyl-L-Ala-gamma-D-Glu-L-Lys-D-Ala-D-Ala)](n)-di-trans,octa-cis-undecaprenyl diphosphate + beta-D-GlcNAc-(1-&gt;4)-Mur2Ac(oyl-L-Ala-gamma-D-Glu-L-Lys-D-Ala-D-Ala)-di-trans,octa-cis-undecaprenyl diphosphate = [GlcNAc-(1-&gt;4)-Mur2Ac(oyl-L-Ala-gamma-D-Glu-L-Lys-D-Ala-D-Ala)](n+1)-di-trans,octa-cis-undecaprenyl diphosphate + di-trans,octa-cis-undecaprenyl diphosphate + H(+)</text>
        <dbReference type="Rhea" id="RHEA:23708"/>
        <dbReference type="Rhea" id="RHEA-COMP:9602"/>
        <dbReference type="Rhea" id="RHEA-COMP:9603"/>
        <dbReference type="ChEBI" id="CHEBI:15378"/>
        <dbReference type="ChEBI" id="CHEBI:58405"/>
        <dbReference type="ChEBI" id="CHEBI:60033"/>
        <dbReference type="ChEBI" id="CHEBI:78435"/>
        <dbReference type="EC" id="2.4.99.28"/>
    </reaction>
</comment>
<dbReference type="AlphaFoldDB" id="A0A7W8FWL1"/>
<dbReference type="Proteomes" id="UP000539953">
    <property type="component" value="Unassembled WGS sequence"/>
</dbReference>
<comment type="function">
    <text evidence="16">Peptidoglycan polymerase that is essential for cell division.</text>
</comment>
<dbReference type="InterPro" id="IPR001182">
    <property type="entry name" value="FtsW/RodA"/>
</dbReference>
<feature type="transmembrane region" description="Helical" evidence="17">
    <location>
        <begin position="179"/>
        <end position="197"/>
    </location>
</feature>
<keyword evidence="4 17" id="KW-0812">Transmembrane</keyword>
<evidence type="ECO:0000256" key="9">
    <source>
        <dbReference type="ARBA" id="ARBA00032370"/>
    </source>
</evidence>
<comment type="caution">
    <text evidence="18">The sequence shown here is derived from an EMBL/GenBank/DDBJ whole genome shotgun (WGS) entry which is preliminary data.</text>
</comment>
<keyword evidence="19" id="KW-1185">Reference proteome</keyword>
<feature type="transmembrane region" description="Helical" evidence="17">
    <location>
        <begin position="336"/>
        <end position="362"/>
    </location>
</feature>
<feature type="transmembrane region" description="Helical" evidence="17">
    <location>
        <begin position="85"/>
        <end position="107"/>
    </location>
</feature>
<evidence type="ECO:0000256" key="15">
    <source>
        <dbReference type="ARBA" id="ARBA00049902"/>
    </source>
</evidence>
<evidence type="ECO:0000256" key="17">
    <source>
        <dbReference type="SAM" id="Phobius"/>
    </source>
</evidence>
<dbReference type="EC" id="2.4.99.28" evidence="14"/>
<evidence type="ECO:0000256" key="7">
    <source>
        <dbReference type="ARBA" id="ARBA00022989"/>
    </source>
</evidence>
<evidence type="ECO:0000256" key="6">
    <source>
        <dbReference type="ARBA" id="ARBA00022984"/>
    </source>
</evidence>
<reference evidence="18 19" key="1">
    <citation type="submission" date="2020-08" db="EMBL/GenBank/DDBJ databases">
        <title>Genomic Encyclopedia of Type Strains, Phase IV (KMG-IV): sequencing the most valuable type-strain genomes for metagenomic binning, comparative biology and taxonomic classification.</title>
        <authorList>
            <person name="Goeker M."/>
        </authorList>
    </citation>
    <scope>NUCLEOTIDE SEQUENCE [LARGE SCALE GENOMIC DNA]</scope>
    <source>
        <strain evidence="18 19">DSM 25799</strain>
    </source>
</reference>
<dbReference type="GO" id="GO:0051301">
    <property type="term" value="P:cell division"/>
    <property type="evidence" value="ECO:0007669"/>
    <property type="project" value="UniProtKB-KW"/>
</dbReference>
<dbReference type="GO" id="GO:0008360">
    <property type="term" value="P:regulation of cell shape"/>
    <property type="evidence" value="ECO:0007669"/>
    <property type="project" value="UniProtKB-KW"/>
</dbReference>
<keyword evidence="5" id="KW-0133">Cell shape</keyword>
<evidence type="ECO:0000256" key="14">
    <source>
        <dbReference type="ARBA" id="ARBA00044770"/>
    </source>
</evidence>
<feature type="transmembrane region" description="Helical" evidence="17">
    <location>
        <begin position="368"/>
        <end position="387"/>
    </location>
</feature>
<evidence type="ECO:0000256" key="3">
    <source>
        <dbReference type="ARBA" id="ARBA00022679"/>
    </source>
</evidence>
<evidence type="ECO:0000313" key="19">
    <source>
        <dbReference type="Proteomes" id="UP000539953"/>
    </source>
</evidence>
<dbReference type="GO" id="GO:0015648">
    <property type="term" value="F:lipid-linked peptidoglycan transporter activity"/>
    <property type="evidence" value="ECO:0007669"/>
    <property type="project" value="TreeGrafter"/>
</dbReference>
<proteinExistence type="inferred from homology"/>
<protein>
    <recommendedName>
        <fullName evidence="12">Probable peptidoglycan glycosyltransferase FtsW</fullName>
        <ecNumber evidence="14">2.4.99.28</ecNumber>
    </recommendedName>
    <alternativeName>
        <fullName evidence="13">Cell division protein FtsW</fullName>
    </alternativeName>
    <alternativeName>
        <fullName evidence="10">Cell wall polymerase</fullName>
    </alternativeName>
    <alternativeName>
        <fullName evidence="9">Peptidoglycan polymerase</fullName>
    </alternativeName>
</protein>
<evidence type="ECO:0000313" key="18">
    <source>
        <dbReference type="EMBL" id="MBB5182032.1"/>
    </source>
</evidence>
<feature type="transmembrane region" description="Helical" evidence="17">
    <location>
        <begin position="294"/>
        <end position="316"/>
    </location>
</feature>
<keyword evidence="6" id="KW-0573">Peptidoglycan synthesis</keyword>
<dbReference type="PANTHER" id="PTHR30474">
    <property type="entry name" value="CELL CYCLE PROTEIN"/>
    <property type="match status" value="1"/>
</dbReference>
<accession>A0A7W8FWL1</accession>
<dbReference type="EMBL" id="JACHHK010000001">
    <property type="protein sequence ID" value="MBB5182032.1"/>
    <property type="molecule type" value="Genomic_DNA"/>
</dbReference>
<comment type="similarity">
    <text evidence="11">Belongs to the SEDS family. FtsW subfamily.</text>
</comment>
<dbReference type="GO" id="GO:0009252">
    <property type="term" value="P:peptidoglycan biosynthetic process"/>
    <property type="evidence" value="ECO:0007669"/>
    <property type="project" value="UniProtKB-KW"/>
</dbReference>
<keyword evidence="18" id="KW-0131">Cell cycle</keyword>
<evidence type="ECO:0000256" key="4">
    <source>
        <dbReference type="ARBA" id="ARBA00022692"/>
    </source>
</evidence>
<evidence type="ECO:0000256" key="10">
    <source>
        <dbReference type="ARBA" id="ARBA00033270"/>
    </source>
</evidence>
<feature type="transmembrane region" description="Helical" evidence="17">
    <location>
        <begin position="155"/>
        <end position="173"/>
    </location>
</feature>
<evidence type="ECO:0000256" key="2">
    <source>
        <dbReference type="ARBA" id="ARBA00022676"/>
    </source>
</evidence>
<evidence type="ECO:0000256" key="12">
    <source>
        <dbReference type="ARBA" id="ARBA00041185"/>
    </source>
</evidence>
<evidence type="ECO:0000256" key="16">
    <source>
        <dbReference type="ARBA" id="ARBA00049966"/>
    </source>
</evidence>
<dbReference type="GO" id="GO:0032153">
    <property type="term" value="C:cell division site"/>
    <property type="evidence" value="ECO:0007669"/>
    <property type="project" value="TreeGrafter"/>
</dbReference>
<evidence type="ECO:0000256" key="5">
    <source>
        <dbReference type="ARBA" id="ARBA00022960"/>
    </source>
</evidence>
<feature type="transmembrane region" description="Helical" evidence="17">
    <location>
        <begin position="21"/>
        <end position="39"/>
    </location>
</feature>
<name>A0A7W8FWL1_9FIRM</name>
<keyword evidence="3" id="KW-0808">Transferase</keyword>
<gene>
    <name evidence="18" type="ORF">HNQ47_000035</name>
</gene>
<dbReference type="PANTHER" id="PTHR30474:SF2">
    <property type="entry name" value="PEPTIDOGLYCAN GLYCOSYLTRANSFERASE FTSW-RELATED"/>
    <property type="match status" value="1"/>
</dbReference>
<dbReference type="Pfam" id="PF01098">
    <property type="entry name" value="FTSW_RODA_SPOVE"/>
    <property type="match status" value="1"/>
</dbReference>
<feature type="transmembrane region" description="Helical" evidence="17">
    <location>
        <begin position="51"/>
        <end position="73"/>
    </location>
</feature>
<comment type="subcellular location">
    <subcellularLocation>
        <location evidence="1">Membrane</location>
        <topology evidence="1">Multi-pass membrane protein</topology>
    </subcellularLocation>
</comment>
<evidence type="ECO:0000256" key="8">
    <source>
        <dbReference type="ARBA" id="ARBA00023136"/>
    </source>
</evidence>
<dbReference type="GO" id="GO:0008955">
    <property type="term" value="F:peptidoglycan glycosyltransferase activity"/>
    <property type="evidence" value="ECO:0007669"/>
    <property type="project" value="UniProtKB-EC"/>
</dbReference>
<feature type="transmembrane region" description="Helical" evidence="17">
    <location>
        <begin position="209"/>
        <end position="232"/>
    </location>
</feature>
<keyword evidence="18" id="KW-0132">Cell division</keyword>
<evidence type="ECO:0000256" key="11">
    <source>
        <dbReference type="ARBA" id="ARBA00038053"/>
    </source>
</evidence>
<dbReference type="GO" id="GO:0005886">
    <property type="term" value="C:plasma membrane"/>
    <property type="evidence" value="ECO:0007669"/>
    <property type="project" value="TreeGrafter"/>
</dbReference>
<evidence type="ECO:0000256" key="1">
    <source>
        <dbReference type="ARBA" id="ARBA00004141"/>
    </source>
</evidence>
<sequence length="400" mass="43930">MPKKKNRSLLRIIQLRPKSDGYITLSVLALMVFGSLMIVSTDMGETGTAPLVVLMNIVKQVIFMAVGYGVMCACSKWFSFRRFAFWQYGFMVVLFLLTAATFLFSASGGSQAWIRLPGGITIQPSEFVKSYMIAVVAAALYQGKRKKGLLNHPGRLFRFPLIVMGVFGLLILAQRDIGTLVILLMIFLTCLLIPSVPSLKVMQKHIKRLLAAGICLAILLFGVTDIGTNIIAQTPFSHIATRVANAKNPYNDIYGEGYQPANSLYGIASSNIIGRGLGNSSRKYGYLTQADNDYILAIVIEETGIFGLAYIIFFYIAILSRLFHYAMVTNDTGYRVILGGTAMYLFMHFFLNVGGVACFIPFTGVPLLFISSGGSSLIGICAAMGISQNCISKIRRREEE</sequence>
<keyword evidence="7 17" id="KW-1133">Transmembrane helix</keyword>
<organism evidence="18 19">
    <name type="scientific">Catenisphaera adipataccumulans</name>
    <dbReference type="NCBI Taxonomy" id="700500"/>
    <lineage>
        <taxon>Bacteria</taxon>
        <taxon>Bacillati</taxon>
        <taxon>Bacillota</taxon>
        <taxon>Erysipelotrichia</taxon>
        <taxon>Erysipelotrichales</taxon>
        <taxon>Erysipelotrichaceae</taxon>
        <taxon>Catenisphaera</taxon>
    </lineage>
</organism>